<feature type="compositionally biased region" description="Pro residues" evidence="1">
    <location>
        <begin position="226"/>
        <end position="237"/>
    </location>
</feature>
<evidence type="ECO:0000313" key="2">
    <source>
        <dbReference type="EMBL" id="GIJ25760.1"/>
    </source>
</evidence>
<proteinExistence type="predicted"/>
<dbReference type="EMBL" id="BOPC01000012">
    <property type="protein sequence ID" value="GIJ25760.1"/>
    <property type="molecule type" value="Genomic_DNA"/>
</dbReference>
<feature type="compositionally biased region" description="Low complexity" evidence="1">
    <location>
        <begin position="254"/>
        <end position="266"/>
    </location>
</feature>
<comment type="caution">
    <text evidence="2">The sequence shown here is derived from an EMBL/GenBank/DDBJ whole genome shotgun (WGS) entry which is preliminary data.</text>
</comment>
<feature type="compositionally biased region" description="Pro residues" evidence="1">
    <location>
        <begin position="34"/>
        <end position="58"/>
    </location>
</feature>
<feature type="compositionally biased region" description="Pro residues" evidence="1">
    <location>
        <begin position="159"/>
        <end position="201"/>
    </location>
</feature>
<protein>
    <submittedName>
        <fullName evidence="2">Uncharacterized protein</fullName>
    </submittedName>
</protein>
<accession>A0ABQ4J701</accession>
<sequence>MPEPQPGADRPVDGNLPDPHRDGEPAVTEGQQPTPVPATEPPTVVPAAEPPSPVPTAEPPTVLAATDPPSTGPDGTRVLPDAAADESPAPRWSGSAPVPPATPRRRTWGESAEPTPPPPASPHEPEHQTPVDPWAGVDTSGWEVPSADFPALPPTLSYPNPPPTRPYSGPPAPTPPAAPAYPPPPAPTPPAAPAYPPPAAPMLPAAPAYPPAAPAHSAPAAQPPVHHAPPPPAPPVSPAGRLPVPAGPPPSPPSRSGWRGAKKAAPVAPPPGWQAPPGYVPVAVRKRRRWPWLLLLALACCCGCPAYYGMPMASQYPATASLPQQVADLRLREDPRNAQAARQLETQMRAAHWLADDTFAGVYTTSAGKRVTIFGSTGFRFAPSSEADAEIERLTEPYALGEVQAMESDVRGRHVRCAVGRFDGDGVVVCTSVDHGSIVTAAFTNLSVDDSARLLGTLREQIVTTDG</sequence>
<keyword evidence="3" id="KW-1185">Reference proteome</keyword>
<dbReference type="RefSeq" id="WP_239098175.1">
    <property type="nucleotide sequence ID" value="NZ_BOPC01000012.1"/>
</dbReference>
<name>A0ABQ4J701_9ACTN</name>
<dbReference type="PRINTS" id="PR01217">
    <property type="entry name" value="PRICHEXTENSN"/>
</dbReference>
<evidence type="ECO:0000313" key="3">
    <source>
        <dbReference type="Proteomes" id="UP000653076"/>
    </source>
</evidence>
<organism evidence="2 3">
    <name type="scientific">Micromonospora qiuiae</name>
    <dbReference type="NCBI Taxonomy" id="502268"/>
    <lineage>
        <taxon>Bacteria</taxon>
        <taxon>Bacillati</taxon>
        <taxon>Actinomycetota</taxon>
        <taxon>Actinomycetes</taxon>
        <taxon>Micromonosporales</taxon>
        <taxon>Micromonosporaceae</taxon>
        <taxon>Micromonospora</taxon>
    </lineage>
</organism>
<feature type="region of interest" description="Disordered" evidence="1">
    <location>
        <begin position="1"/>
        <end position="270"/>
    </location>
</feature>
<gene>
    <name evidence="2" type="ORF">Vqi01_09220</name>
</gene>
<reference evidence="2 3" key="1">
    <citation type="submission" date="2021-01" db="EMBL/GenBank/DDBJ databases">
        <title>Whole genome shotgun sequence of Verrucosispora qiuiae NBRC 106684.</title>
        <authorList>
            <person name="Komaki H."/>
            <person name="Tamura T."/>
        </authorList>
    </citation>
    <scope>NUCLEOTIDE SEQUENCE [LARGE SCALE GENOMIC DNA]</scope>
    <source>
        <strain evidence="2 3">NBRC 106684</strain>
    </source>
</reference>
<evidence type="ECO:0000256" key="1">
    <source>
        <dbReference type="SAM" id="MobiDB-lite"/>
    </source>
</evidence>
<dbReference type="Proteomes" id="UP000653076">
    <property type="component" value="Unassembled WGS sequence"/>
</dbReference>
<feature type="compositionally biased region" description="Low complexity" evidence="1">
    <location>
        <begin position="214"/>
        <end position="225"/>
    </location>
</feature>